<dbReference type="AlphaFoldDB" id="A0A412VD41"/>
<dbReference type="InterPro" id="IPR049279">
    <property type="entry name" value="DUF3108-like"/>
</dbReference>
<keyword evidence="1" id="KW-0732">Signal</keyword>
<dbReference type="Pfam" id="PF21347">
    <property type="entry name" value="DUF3108_like"/>
    <property type="match status" value="1"/>
</dbReference>
<feature type="domain" description="DUF3108" evidence="2">
    <location>
        <begin position="139"/>
        <end position="239"/>
    </location>
</feature>
<dbReference type="RefSeq" id="WP_117811871.1">
    <property type="nucleotide sequence ID" value="NZ_JAQCUV010000128.1"/>
</dbReference>
<feature type="chain" id="PRO_5019545652" description="DUF3108 domain-containing protein" evidence="1">
    <location>
        <begin position="20"/>
        <end position="245"/>
    </location>
</feature>
<accession>A0A412VD41</accession>
<gene>
    <name evidence="3" type="ORF">DWW25_25505</name>
</gene>
<sequence>MGKYLVLFYFILCVFSAHAQYCRIQKGMTAYYITQDLKKNKTLKDTSYIADVVDKGDRLIIKEVFHGDLYDSQAVKDGTNIQFRIYYKDQGITEYIILDSKSENESMKKYIYSKYSQNQLKEAEHEYQQYSKFSHCEGRISIPLKENANIGEKIPPCSYSQKTGIINMKASLKGKYLGRDNIHTPSGNYDCIKIYTESKGKIMFVSESEYSIDWYAKNVGLVKSETVTKKGKVLLSTLLYAIKQQ</sequence>
<evidence type="ECO:0000313" key="3">
    <source>
        <dbReference type="EMBL" id="RGV03214.1"/>
    </source>
</evidence>
<dbReference type="Proteomes" id="UP000283369">
    <property type="component" value="Unassembled WGS sequence"/>
</dbReference>
<dbReference type="Gene3D" id="2.40.360.20">
    <property type="match status" value="1"/>
</dbReference>
<organism evidence="3 4">
    <name type="scientific">Bacteroides xylanisolvens</name>
    <dbReference type="NCBI Taxonomy" id="371601"/>
    <lineage>
        <taxon>Bacteria</taxon>
        <taxon>Pseudomonadati</taxon>
        <taxon>Bacteroidota</taxon>
        <taxon>Bacteroidia</taxon>
        <taxon>Bacteroidales</taxon>
        <taxon>Bacteroidaceae</taxon>
        <taxon>Bacteroides</taxon>
    </lineage>
</organism>
<proteinExistence type="predicted"/>
<feature type="signal peptide" evidence="1">
    <location>
        <begin position="1"/>
        <end position="19"/>
    </location>
</feature>
<evidence type="ECO:0000313" key="4">
    <source>
        <dbReference type="Proteomes" id="UP000283369"/>
    </source>
</evidence>
<evidence type="ECO:0000259" key="2">
    <source>
        <dbReference type="Pfam" id="PF21347"/>
    </source>
</evidence>
<reference evidence="3 4" key="1">
    <citation type="submission" date="2018-08" db="EMBL/GenBank/DDBJ databases">
        <title>A genome reference for cultivated species of the human gut microbiota.</title>
        <authorList>
            <person name="Zou Y."/>
            <person name="Xue W."/>
            <person name="Luo G."/>
        </authorList>
    </citation>
    <scope>NUCLEOTIDE SEQUENCE [LARGE SCALE GENOMIC DNA]</scope>
    <source>
        <strain evidence="3 4">AF14-7</strain>
    </source>
</reference>
<evidence type="ECO:0000256" key="1">
    <source>
        <dbReference type="SAM" id="SignalP"/>
    </source>
</evidence>
<comment type="caution">
    <text evidence="3">The sequence shown here is derived from an EMBL/GenBank/DDBJ whole genome shotgun (WGS) entry which is preliminary data.</text>
</comment>
<name>A0A412VD41_9BACE</name>
<protein>
    <recommendedName>
        <fullName evidence="2">DUF3108 domain-containing protein</fullName>
    </recommendedName>
</protein>
<dbReference type="EMBL" id="QRYV01000117">
    <property type="protein sequence ID" value="RGV03214.1"/>
    <property type="molecule type" value="Genomic_DNA"/>
</dbReference>